<dbReference type="FunFam" id="3.60.10.10:FF:000037">
    <property type="entry name" value="Glucose-repressible alcohol dehydrogenase transcriptional effector"/>
    <property type="match status" value="1"/>
</dbReference>
<keyword evidence="12" id="KW-0378">Hydrolase</keyword>
<evidence type="ECO:0000256" key="18">
    <source>
        <dbReference type="ARBA" id="ARBA00023242"/>
    </source>
</evidence>
<dbReference type="EC" id="3.1.13.4" evidence="6"/>
<evidence type="ECO:0000313" key="26">
    <source>
        <dbReference type="Proteomes" id="UP000650833"/>
    </source>
</evidence>
<reference evidence="25" key="1">
    <citation type="submission" date="2020-12" db="EMBL/GenBank/DDBJ databases">
        <title>Metabolic potential, ecology and presence of endohyphal bacteria is reflected in genomic diversity of Mucoromycotina.</title>
        <authorList>
            <person name="Muszewska A."/>
            <person name="Okrasinska A."/>
            <person name="Steczkiewicz K."/>
            <person name="Drgas O."/>
            <person name="Orlowska M."/>
            <person name="Perlinska-Lenart U."/>
            <person name="Aleksandrzak-Piekarczyk T."/>
            <person name="Szatraj K."/>
            <person name="Zielenkiewicz U."/>
            <person name="Pilsyk S."/>
            <person name="Malc E."/>
            <person name="Mieczkowski P."/>
            <person name="Kruszewska J.S."/>
            <person name="Biernat P."/>
            <person name="Pawlowska J."/>
        </authorList>
    </citation>
    <scope>NUCLEOTIDE SEQUENCE</scope>
    <source>
        <strain evidence="25">CBS 226.32</strain>
    </source>
</reference>
<dbReference type="GO" id="GO:0005634">
    <property type="term" value="C:nucleus"/>
    <property type="evidence" value="ECO:0007669"/>
    <property type="project" value="UniProtKB-SubCell"/>
</dbReference>
<keyword evidence="13" id="KW-0269">Exonuclease</keyword>
<dbReference type="Proteomes" id="UP000650833">
    <property type="component" value="Unassembled WGS sequence"/>
</dbReference>
<comment type="similarity">
    <text evidence="5">Belongs to the CCR4/nocturin family.</text>
</comment>
<evidence type="ECO:0000256" key="22">
    <source>
        <dbReference type="ARBA" id="ARBA00033317"/>
    </source>
</evidence>
<keyword evidence="10" id="KW-0479">Metal-binding</keyword>
<dbReference type="InterPro" id="IPR050410">
    <property type="entry name" value="CCR4/nocturin_mRNA_transcr"/>
</dbReference>
<feature type="compositionally biased region" description="Polar residues" evidence="23">
    <location>
        <begin position="108"/>
        <end position="120"/>
    </location>
</feature>
<evidence type="ECO:0000256" key="3">
    <source>
        <dbReference type="ARBA" id="ARBA00004123"/>
    </source>
</evidence>
<evidence type="ECO:0000256" key="9">
    <source>
        <dbReference type="ARBA" id="ARBA00022722"/>
    </source>
</evidence>
<dbReference type="OrthoDB" id="428734at2759"/>
<dbReference type="InterPro" id="IPR001611">
    <property type="entry name" value="Leu-rich_rpt"/>
</dbReference>
<dbReference type="SUPFAM" id="SSF52058">
    <property type="entry name" value="L domain-like"/>
    <property type="match status" value="1"/>
</dbReference>
<evidence type="ECO:0000256" key="4">
    <source>
        <dbReference type="ARBA" id="ARBA00004496"/>
    </source>
</evidence>
<comment type="subcellular location">
    <subcellularLocation>
        <location evidence="4">Cytoplasm</location>
    </subcellularLocation>
    <subcellularLocation>
        <location evidence="3">Nucleus</location>
    </subcellularLocation>
</comment>
<dbReference type="InterPro" id="IPR005135">
    <property type="entry name" value="Endo/exonuclease/phosphatase"/>
</dbReference>
<keyword evidence="7" id="KW-0963">Cytoplasm</keyword>
<evidence type="ECO:0000256" key="20">
    <source>
        <dbReference type="ARBA" id="ARBA00030493"/>
    </source>
</evidence>
<evidence type="ECO:0000256" key="5">
    <source>
        <dbReference type="ARBA" id="ARBA00010774"/>
    </source>
</evidence>
<dbReference type="GO" id="GO:0004535">
    <property type="term" value="F:poly(A)-specific ribonuclease activity"/>
    <property type="evidence" value="ECO:0007669"/>
    <property type="project" value="UniProtKB-EC"/>
</dbReference>
<evidence type="ECO:0000313" key="25">
    <source>
        <dbReference type="EMBL" id="KAG2194749.1"/>
    </source>
</evidence>
<dbReference type="CDD" id="cd09097">
    <property type="entry name" value="Deadenylase_CCR4"/>
    <property type="match status" value="1"/>
</dbReference>
<dbReference type="Pfam" id="PF03372">
    <property type="entry name" value="Exo_endo_phos"/>
    <property type="match status" value="1"/>
</dbReference>
<comment type="cofactor">
    <cofactor evidence="2">
        <name>Mg(2+)</name>
        <dbReference type="ChEBI" id="CHEBI:18420"/>
    </cofactor>
</comment>
<keyword evidence="18" id="KW-0539">Nucleus</keyword>
<organism evidence="25 26">
    <name type="scientific">Mucor plumbeus</name>
    <dbReference type="NCBI Taxonomy" id="97098"/>
    <lineage>
        <taxon>Eukaryota</taxon>
        <taxon>Fungi</taxon>
        <taxon>Fungi incertae sedis</taxon>
        <taxon>Mucoromycota</taxon>
        <taxon>Mucoromycotina</taxon>
        <taxon>Mucoromycetes</taxon>
        <taxon>Mucorales</taxon>
        <taxon>Mucorineae</taxon>
        <taxon>Mucoraceae</taxon>
        <taxon>Mucor</taxon>
    </lineage>
</organism>
<name>A0A8H7QM05_9FUNG</name>
<dbReference type="InterPro" id="IPR003591">
    <property type="entry name" value="Leu-rich_rpt_typical-subtyp"/>
</dbReference>
<dbReference type="SMART" id="SM00369">
    <property type="entry name" value="LRR_TYP"/>
    <property type="match status" value="3"/>
</dbReference>
<evidence type="ECO:0000256" key="15">
    <source>
        <dbReference type="ARBA" id="ARBA00022884"/>
    </source>
</evidence>
<evidence type="ECO:0000256" key="19">
    <source>
        <dbReference type="ARBA" id="ARBA00023475"/>
    </source>
</evidence>
<dbReference type="PANTHER" id="PTHR12121:SF100">
    <property type="entry name" value="POLY(A)-SPECIFIC RIBONUCLEASE"/>
    <property type="match status" value="1"/>
</dbReference>
<comment type="catalytic activity">
    <reaction evidence="1">
        <text>Exonucleolytic cleavage of poly(A) to 5'-AMP.</text>
        <dbReference type="EC" id="3.1.13.4"/>
    </reaction>
</comment>
<dbReference type="GO" id="GO:0046872">
    <property type="term" value="F:metal ion binding"/>
    <property type="evidence" value="ECO:0007669"/>
    <property type="project" value="UniProtKB-KW"/>
</dbReference>
<evidence type="ECO:0000256" key="12">
    <source>
        <dbReference type="ARBA" id="ARBA00022801"/>
    </source>
</evidence>
<evidence type="ECO:0000256" key="1">
    <source>
        <dbReference type="ARBA" id="ARBA00001663"/>
    </source>
</evidence>
<dbReference type="Gene3D" id="3.80.10.10">
    <property type="entry name" value="Ribonuclease Inhibitor"/>
    <property type="match status" value="1"/>
</dbReference>
<evidence type="ECO:0000256" key="17">
    <source>
        <dbReference type="ARBA" id="ARBA00023163"/>
    </source>
</evidence>
<evidence type="ECO:0000259" key="24">
    <source>
        <dbReference type="Pfam" id="PF03372"/>
    </source>
</evidence>
<keyword evidence="14" id="KW-0460">Magnesium</keyword>
<sequence>MPFDKEKENGTVNNNNFYNHSLHQMYNSGNTPYNTSPASSPSVGNYAAMPMYNQNNNRYPMLQQTSEAVASPGATPHLARQLTYAQISRQSSSPHHHARAAAAMARNTPVSSTVTITDPNDPNKMFANKTGGGGSTGGGGVKEEQQQDNVWTSLDMGGMGLKNIASTICNYKFLTALYINHNNLTYLMPSLSQLNNLKILDASGNKLSMLPPEIGLLCNLRELLLFDNNLVSLPTEFGNLYQLETLGLEGNPLQTDLKNILIKDGTQALIMSLRENAPVGMPPPHREWLLVEGDTMEDPDKFTVLCYNILCQKYATPQAYGYTPSWALSWEYRRELLISEILGYNPDIFCLQEMEMGQYEDYFVDHFKKMGDYDSIFHPKTRAKTMSEKERRVVDGCAIFYKTTRFRLVDHVYIEYNQKALQRPDFKQTVDIYNRVMNKDNVAVFALLEDINTKQRTLVANSHLHWVPSDADVKLVQVGILMEEMKKFASKHCSTSNSNYSSTDKLPTIICGDFNSDPKSGVYEFLSKGSIQQNHNDFGNHSYGTYTTEGLSHPLSLKSSYSNVGELPFTNYTPGYKGALSYIWYTSTTLDVISLLGPIDTDYLTKVVGFPNAHFPSDHIPIMVELKFKSQNRKEVVKADFNSTRTNNRNK</sequence>
<evidence type="ECO:0000256" key="2">
    <source>
        <dbReference type="ARBA" id="ARBA00001946"/>
    </source>
</evidence>
<evidence type="ECO:0000256" key="10">
    <source>
        <dbReference type="ARBA" id="ARBA00022723"/>
    </source>
</evidence>
<protein>
    <recommendedName>
        <fullName evidence="19">CCR4-Not complex 3'-5'-exoribonuclease subunit Ccr4</fullName>
        <ecNumber evidence="6">3.1.13.4</ecNumber>
    </recommendedName>
    <alternativeName>
        <fullName evidence="20">Carbon catabolite repressor protein 4</fullName>
    </alternativeName>
    <alternativeName>
        <fullName evidence="21">Cytoplasmic deadenylase</fullName>
    </alternativeName>
    <alternativeName>
        <fullName evidence="22">Glucose-repressible alcohol dehydrogenase transcriptional effector</fullName>
    </alternativeName>
</protein>
<feature type="domain" description="Endonuclease/exonuclease/phosphatase" evidence="24">
    <location>
        <begin position="307"/>
        <end position="619"/>
    </location>
</feature>
<dbReference type="InterPro" id="IPR032675">
    <property type="entry name" value="LRR_dom_sf"/>
</dbReference>
<keyword evidence="8" id="KW-0433">Leucine-rich repeat</keyword>
<comment type="caution">
    <text evidence="25">The sequence shown here is derived from an EMBL/GenBank/DDBJ whole genome shotgun (WGS) entry which is preliminary data.</text>
</comment>
<dbReference type="GO" id="GO:0003723">
    <property type="term" value="F:RNA binding"/>
    <property type="evidence" value="ECO:0007669"/>
    <property type="project" value="UniProtKB-KW"/>
</dbReference>
<evidence type="ECO:0000256" key="8">
    <source>
        <dbReference type="ARBA" id="ARBA00022614"/>
    </source>
</evidence>
<keyword evidence="9" id="KW-0540">Nuclease</keyword>
<proteinExistence type="inferred from homology"/>
<evidence type="ECO:0000256" key="13">
    <source>
        <dbReference type="ARBA" id="ARBA00022839"/>
    </source>
</evidence>
<keyword evidence="17" id="KW-0804">Transcription</keyword>
<dbReference type="GO" id="GO:0005737">
    <property type="term" value="C:cytoplasm"/>
    <property type="evidence" value="ECO:0007669"/>
    <property type="project" value="UniProtKB-SubCell"/>
</dbReference>
<keyword evidence="26" id="KW-1185">Reference proteome</keyword>
<keyword evidence="11" id="KW-0677">Repeat</keyword>
<dbReference type="Gene3D" id="3.60.10.10">
    <property type="entry name" value="Endonuclease/exonuclease/phosphatase"/>
    <property type="match status" value="1"/>
</dbReference>
<feature type="region of interest" description="Disordered" evidence="23">
    <location>
        <begin position="104"/>
        <end position="123"/>
    </location>
</feature>
<gene>
    <name evidence="25" type="ORF">INT46_003291</name>
</gene>
<evidence type="ECO:0000256" key="11">
    <source>
        <dbReference type="ARBA" id="ARBA00022737"/>
    </source>
</evidence>
<evidence type="ECO:0000256" key="23">
    <source>
        <dbReference type="SAM" id="MobiDB-lite"/>
    </source>
</evidence>
<dbReference type="EMBL" id="JAEPRC010000566">
    <property type="protein sequence ID" value="KAG2194749.1"/>
    <property type="molecule type" value="Genomic_DNA"/>
</dbReference>
<dbReference type="PROSITE" id="PS51450">
    <property type="entry name" value="LRR"/>
    <property type="match status" value="1"/>
</dbReference>
<dbReference type="SUPFAM" id="SSF56219">
    <property type="entry name" value="DNase I-like"/>
    <property type="match status" value="1"/>
</dbReference>
<dbReference type="PANTHER" id="PTHR12121">
    <property type="entry name" value="CARBON CATABOLITE REPRESSOR PROTEIN 4"/>
    <property type="match status" value="1"/>
</dbReference>
<accession>A0A8H7QM05</accession>
<evidence type="ECO:0000256" key="7">
    <source>
        <dbReference type="ARBA" id="ARBA00022490"/>
    </source>
</evidence>
<evidence type="ECO:0000256" key="6">
    <source>
        <dbReference type="ARBA" id="ARBA00012161"/>
    </source>
</evidence>
<evidence type="ECO:0000256" key="16">
    <source>
        <dbReference type="ARBA" id="ARBA00023015"/>
    </source>
</evidence>
<keyword evidence="16" id="KW-0805">Transcription regulation</keyword>
<dbReference type="InterPro" id="IPR036691">
    <property type="entry name" value="Endo/exonu/phosph_ase_sf"/>
</dbReference>
<dbReference type="Pfam" id="PF00560">
    <property type="entry name" value="LRR_1"/>
    <property type="match status" value="1"/>
</dbReference>
<evidence type="ECO:0000256" key="14">
    <source>
        <dbReference type="ARBA" id="ARBA00022842"/>
    </source>
</evidence>
<evidence type="ECO:0000256" key="21">
    <source>
        <dbReference type="ARBA" id="ARBA00031469"/>
    </source>
</evidence>
<keyword evidence="15" id="KW-0694">RNA-binding</keyword>
<dbReference type="AlphaFoldDB" id="A0A8H7QM05"/>